<reference evidence="3 4" key="1">
    <citation type="journal article" date="2007" name="Nature">
        <title>Evolution of genes and genomes on the Drosophila phylogeny.</title>
        <authorList>
            <consortium name="Drosophila 12 Genomes Consortium"/>
            <person name="Clark A.G."/>
            <person name="Eisen M.B."/>
            <person name="Smith D.R."/>
            <person name="Bergman C.M."/>
            <person name="Oliver B."/>
            <person name="Markow T.A."/>
            <person name="Kaufman T.C."/>
            <person name="Kellis M."/>
            <person name="Gelbart W."/>
            <person name="Iyer V.N."/>
            <person name="Pollard D.A."/>
            <person name="Sackton T.B."/>
            <person name="Larracuente A.M."/>
            <person name="Singh N.D."/>
            <person name="Abad J.P."/>
            <person name="Abt D.N."/>
            <person name="Adryan B."/>
            <person name="Aguade M."/>
            <person name="Akashi H."/>
            <person name="Anderson W.W."/>
            <person name="Aquadro C.F."/>
            <person name="Ardell D.H."/>
            <person name="Arguello R."/>
            <person name="Artieri C.G."/>
            <person name="Barbash D.A."/>
            <person name="Barker D."/>
            <person name="Barsanti P."/>
            <person name="Batterham P."/>
            <person name="Batzoglou S."/>
            <person name="Begun D."/>
            <person name="Bhutkar A."/>
            <person name="Blanco E."/>
            <person name="Bosak S.A."/>
            <person name="Bradley R.K."/>
            <person name="Brand A.D."/>
            <person name="Brent M.R."/>
            <person name="Brooks A.N."/>
            <person name="Brown R.H."/>
            <person name="Butlin R.K."/>
            <person name="Caggese C."/>
            <person name="Calvi B.R."/>
            <person name="Bernardo de Carvalho A."/>
            <person name="Caspi A."/>
            <person name="Castrezana S."/>
            <person name="Celniker S.E."/>
            <person name="Chang J.L."/>
            <person name="Chapple C."/>
            <person name="Chatterji S."/>
            <person name="Chinwalla A."/>
            <person name="Civetta A."/>
            <person name="Clifton S.W."/>
            <person name="Comeron J.M."/>
            <person name="Costello J.C."/>
            <person name="Coyne J.A."/>
            <person name="Daub J."/>
            <person name="David R.G."/>
            <person name="Delcher A.L."/>
            <person name="Delehaunty K."/>
            <person name="Do C.B."/>
            <person name="Ebling H."/>
            <person name="Edwards K."/>
            <person name="Eickbush T."/>
            <person name="Evans J.D."/>
            <person name="Filipski A."/>
            <person name="Findeiss S."/>
            <person name="Freyhult E."/>
            <person name="Fulton L."/>
            <person name="Fulton R."/>
            <person name="Garcia A.C."/>
            <person name="Gardiner A."/>
            <person name="Garfield D.A."/>
            <person name="Garvin B.E."/>
            <person name="Gibson G."/>
            <person name="Gilbert D."/>
            <person name="Gnerre S."/>
            <person name="Godfrey J."/>
            <person name="Good R."/>
            <person name="Gotea V."/>
            <person name="Gravely B."/>
            <person name="Greenberg A.J."/>
            <person name="Griffiths-Jones S."/>
            <person name="Gross S."/>
            <person name="Guigo R."/>
            <person name="Gustafson E.A."/>
            <person name="Haerty W."/>
            <person name="Hahn M.W."/>
            <person name="Halligan D.L."/>
            <person name="Halpern A.L."/>
            <person name="Halter G.M."/>
            <person name="Han M.V."/>
            <person name="Heger A."/>
            <person name="Hillier L."/>
            <person name="Hinrichs A.S."/>
            <person name="Holmes I."/>
            <person name="Hoskins R.A."/>
            <person name="Hubisz M.J."/>
            <person name="Hultmark D."/>
            <person name="Huntley M.A."/>
            <person name="Jaffe D.B."/>
            <person name="Jagadeeshan S."/>
            <person name="Jeck W.R."/>
            <person name="Johnson J."/>
            <person name="Jones C.D."/>
            <person name="Jordan W.C."/>
            <person name="Karpen G.H."/>
            <person name="Kataoka E."/>
            <person name="Keightley P.D."/>
            <person name="Kheradpour P."/>
            <person name="Kirkness E.F."/>
            <person name="Koerich L.B."/>
            <person name="Kristiansen K."/>
            <person name="Kudrna D."/>
            <person name="Kulathinal R.J."/>
            <person name="Kumar S."/>
            <person name="Kwok R."/>
            <person name="Lander E."/>
            <person name="Langley C.H."/>
            <person name="Lapoint R."/>
            <person name="Lazzaro B.P."/>
            <person name="Lee S.J."/>
            <person name="Levesque L."/>
            <person name="Li R."/>
            <person name="Lin C.F."/>
            <person name="Lin M.F."/>
            <person name="Lindblad-Toh K."/>
            <person name="Llopart A."/>
            <person name="Long M."/>
            <person name="Low L."/>
            <person name="Lozovsky E."/>
            <person name="Lu J."/>
            <person name="Luo M."/>
            <person name="Machado C.A."/>
            <person name="Makalowski W."/>
            <person name="Marzo M."/>
            <person name="Matsuda M."/>
            <person name="Matzkin L."/>
            <person name="McAllister B."/>
            <person name="McBride C.S."/>
            <person name="McKernan B."/>
            <person name="McKernan K."/>
            <person name="Mendez-Lago M."/>
            <person name="Minx P."/>
            <person name="Mollenhauer M.U."/>
            <person name="Montooth K."/>
            <person name="Mount S.M."/>
            <person name="Mu X."/>
            <person name="Myers E."/>
            <person name="Negre B."/>
            <person name="Newfeld S."/>
            <person name="Nielsen R."/>
            <person name="Noor M.A."/>
            <person name="O'Grady P."/>
            <person name="Pachter L."/>
            <person name="Papaceit M."/>
            <person name="Parisi M.J."/>
            <person name="Parisi M."/>
            <person name="Parts L."/>
            <person name="Pedersen J.S."/>
            <person name="Pesole G."/>
            <person name="Phillippy A.M."/>
            <person name="Ponting C.P."/>
            <person name="Pop M."/>
            <person name="Porcelli D."/>
            <person name="Powell J.R."/>
            <person name="Prohaska S."/>
            <person name="Pruitt K."/>
            <person name="Puig M."/>
            <person name="Quesneville H."/>
            <person name="Ram K.R."/>
            <person name="Rand D."/>
            <person name="Rasmussen M.D."/>
            <person name="Reed L.K."/>
            <person name="Reenan R."/>
            <person name="Reily A."/>
            <person name="Remington K.A."/>
            <person name="Rieger T.T."/>
            <person name="Ritchie M.G."/>
            <person name="Robin C."/>
            <person name="Rogers Y.H."/>
            <person name="Rohde C."/>
            <person name="Rozas J."/>
            <person name="Rubenfield M.J."/>
            <person name="Ruiz A."/>
            <person name="Russo S."/>
            <person name="Salzberg S.L."/>
            <person name="Sanchez-Gracia A."/>
            <person name="Saranga D.J."/>
            <person name="Sato H."/>
            <person name="Schaeffer S.W."/>
            <person name="Schatz M.C."/>
            <person name="Schlenke T."/>
            <person name="Schwartz R."/>
            <person name="Segarra C."/>
            <person name="Singh R.S."/>
            <person name="Sirot L."/>
            <person name="Sirota M."/>
            <person name="Sisneros N.B."/>
            <person name="Smith C.D."/>
            <person name="Smith T.F."/>
            <person name="Spieth J."/>
            <person name="Stage D.E."/>
            <person name="Stark A."/>
            <person name="Stephan W."/>
            <person name="Strausberg R.L."/>
            <person name="Strempel S."/>
            <person name="Sturgill D."/>
            <person name="Sutton G."/>
            <person name="Sutton G.G."/>
            <person name="Tao W."/>
            <person name="Teichmann S."/>
            <person name="Tobari Y.N."/>
            <person name="Tomimura Y."/>
            <person name="Tsolas J.M."/>
            <person name="Valente V.L."/>
            <person name="Venter E."/>
            <person name="Venter J.C."/>
            <person name="Vicario S."/>
            <person name="Vieira F.G."/>
            <person name="Vilella A.J."/>
            <person name="Villasante A."/>
            <person name="Walenz B."/>
            <person name="Wang J."/>
            <person name="Wasserman M."/>
            <person name="Watts T."/>
            <person name="Wilson D."/>
            <person name="Wilson R.K."/>
            <person name="Wing R.A."/>
            <person name="Wolfner M.F."/>
            <person name="Wong A."/>
            <person name="Wong G.K."/>
            <person name="Wu C.I."/>
            <person name="Wu G."/>
            <person name="Yamamoto D."/>
            <person name="Yang H.P."/>
            <person name="Yang S.P."/>
            <person name="Yorke J.A."/>
            <person name="Yoshida K."/>
            <person name="Zdobnov E."/>
            <person name="Zhang P."/>
            <person name="Zhang Y."/>
            <person name="Zimin A.V."/>
            <person name="Baldwin J."/>
            <person name="Abdouelleil A."/>
            <person name="Abdulkadir J."/>
            <person name="Abebe A."/>
            <person name="Abera B."/>
            <person name="Abreu J."/>
            <person name="Acer S.C."/>
            <person name="Aftuck L."/>
            <person name="Alexander A."/>
            <person name="An P."/>
            <person name="Anderson E."/>
            <person name="Anderson S."/>
            <person name="Arachi H."/>
            <person name="Azer M."/>
            <person name="Bachantsang P."/>
            <person name="Barry A."/>
            <person name="Bayul T."/>
            <person name="Berlin A."/>
            <person name="Bessette D."/>
            <person name="Bloom T."/>
            <person name="Blye J."/>
            <person name="Boguslavskiy L."/>
            <person name="Bonnet C."/>
            <person name="Boukhgalter B."/>
            <person name="Bourzgui I."/>
            <person name="Brown A."/>
            <person name="Cahill P."/>
            <person name="Channer S."/>
            <person name="Cheshatsang Y."/>
            <person name="Chuda L."/>
            <person name="Citroen M."/>
            <person name="Collymore A."/>
            <person name="Cooke P."/>
            <person name="Costello M."/>
            <person name="D'Aco K."/>
            <person name="Daza R."/>
            <person name="De Haan G."/>
            <person name="DeGray S."/>
            <person name="DeMaso C."/>
            <person name="Dhargay N."/>
            <person name="Dooley K."/>
            <person name="Dooley E."/>
            <person name="Doricent M."/>
            <person name="Dorje P."/>
            <person name="Dorjee K."/>
            <person name="Dupes A."/>
            <person name="Elong R."/>
            <person name="Falk J."/>
            <person name="Farina A."/>
            <person name="Faro S."/>
            <person name="Ferguson D."/>
            <person name="Fisher S."/>
            <person name="Foley C.D."/>
            <person name="Franke A."/>
            <person name="Friedrich D."/>
            <person name="Gadbois L."/>
            <person name="Gearin G."/>
            <person name="Gearin C.R."/>
            <person name="Giannoukos G."/>
            <person name="Goode T."/>
            <person name="Graham J."/>
            <person name="Grandbois E."/>
            <person name="Grewal S."/>
            <person name="Gyaltsen K."/>
            <person name="Hafez N."/>
            <person name="Hagos B."/>
            <person name="Hall J."/>
            <person name="Henson C."/>
            <person name="Hollinger A."/>
            <person name="Honan T."/>
            <person name="Huard M.D."/>
            <person name="Hughes L."/>
            <person name="Hurhula B."/>
            <person name="Husby M.E."/>
            <person name="Kamat A."/>
            <person name="Kanga B."/>
            <person name="Kashin S."/>
            <person name="Khazanovich D."/>
            <person name="Kisner P."/>
            <person name="Lance K."/>
            <person name="Lara M."/>
            <person name="Lee W."/>
            <person name="Lennon N."/>
            <person name="Letendre F."/>
            <person name="LeVine R."/>
            <person name="Lipovsky A."/>
            <person name="Liu X."/>
            <person name="Liu J."/>
            <person name="Liu S."/>
            <person name="Lokyitsang T."/>
            <person name="Lokyitsang Y."/>
            <person name="Lubonja R."/>
            <person name="Lui A."/>
            <person name="MacDonald P."/>
            <person name="Magnisalis V."/>
            <person name="Maru K."/>
            <person name="Matthews C."/>
            <person name="McCusker W."/>
            <person name="McDonough S."/>
            <person name="Mehta T."/>
            <person name="Meldrim J."/>
            <person name="Meneus L."/>
            <person name="Mihai O."/>
            <person name="Mihalev A."/>
            <person name="Mihova T."/>
            <person name="Mittelman R."/>
            <person name="Mlenga V."/>
            <person name="Montmayeur A."/>
            <person name="Mulrain L."/>
            <person name="Navidi A."/>
            <person name="Naylor J."/>
            <person name="Negash T."/>
            <person name="Nguyen T."/>
            <person name="Nguyen N."/>
            <person name="Nicol R."/>
            <person name="Norbu C."/>
            <person name="Norbu N."/>
            <person name="Novod N."/>
            <person name="O'Neill B."/>
            <person name="Osman S."/>
            <person name="Markiewicz E."/>
            <person name="Oyono O.L."/>
            <person name="Patti C."/>
            <person name="Phunkhang P."/>
            <person name="Pierre F."/>
            <person name="Priest M."/>
            <person name="Raghuraman S."/>
            <person name="Rege F."/>
            <person name="Reyes R."/>
            <person name="Rise C."/>
            <person name="Rogov P."/>
            <person name="Ross K."/>
            <person name="Ryan E."/>
            <person name="Settipalli S."/>
            <person name="Shea T."/>
            <person name="Sherpa N."/>
            <person name="Shi L."/>
            <person name="Shih D."/>
            <person name="Sparrow T."/>
            <person name="Spaulding J."/>
            <person name="Stalker J."/>
            <person name="Stange-Thomann N."/>
            <person name="Stavropoulos S."/>
            <person name="Stone C."/>
            <person name="Strader C."/>
            <person name="Tesfaye S."/>
            <person name="Thomson T."/>
            <person name="Thoulutsang Y."/>
            <person name="Thoulutsang D."/>
            <person name="Topham K."/>
            <person name="Topping I."/>
            <person name="Tsamla T."/>
            <person name="Vassiliev H."/>
            <person name="Vo A."/>
            <person name="Wangchuk T."/>
            <person name="Wangdi T."/>
            <person name="Weiand M."/>
            <person name="Wilkinson J."/>
            <person name="Wilson A."/>
            <person name="Yadav S."/>
            <person name="Young G."/>
            <person name="Yu Q."/>
            <person name="Zembek L."/>
            <person name="Zhong D."/>
            <person name="Zimmer A."/>
            <person name="Zwirko Z."/>
            <person name="Jaffe D.B."/>
            <person name="Alvarez P."/>
            <person name="Brockman W."/>
            <person name="Butler J."/>
            <person name="Chin C."/>
            <person name="Gnerre S."/>
            <person name="Grabherr M."/>
            <person name="Kleber M."/>
            <person name="Mauceli E."/>
            <person name="MacCallum I."/>
        </authorList>
    </citation>
    <scope>NUCLEOTIDE SEQUENCE [LARGE SCALE GENOMIC DNA]</scope>
    <source>
        <strain evidence="4">Tucson 14024-0371.13</strain>
    </source>
</reference>
<dbReference type="GeneID" id="6498225"/>
<evidence type="ECO:0000313" key="4">
    <source>
        <dbReference type="Proteomes" id="UP000007801"/>
    </source>
</evidence>
<dbReference type="OMA" id="EPRFSKW"/>
<evidence type="ECO:0000259" key="2">
    <source>
        <dbReference type="PROSITE" id="PS51160"/>
    </source>
</evidence>
<gene>
    <name evidence="3" type="primary">Dana\GF15416</name>
    <name evidence="3" type="synonym">dana_GLEANR_16182</name>
    <name evidence="3" type="ORF">GF15416</name>
</gene>
<comment type="caution">
    <text evidence="1">Lacks conserved residue(s) required for the propagation of feature annotation.</text>
</comment>
<dbReference type="PhylomeDB" id="B3MKK7"/>
<feature type="domain" description="Acylphosphatase-like" evidence="2">
    <location>
        <begin position="13"/>
        <end position="115"/>
    </location>
</feature>
<accession>B3MKK7</accession>
<dbReference type="EMBL" id="CH902620">
    <property type="protein sequence ID" value="EDV31560.1"/>
    <property type="molecule type" value="Genomic_DNA"/>
</dbReference>
<protein>
    <recommendedName>
        <fullName evidence="2">Acylphosphatase-like domain-containing protein</fullName>
    </recommendedName>
</protein>
<dbReference type="PROSITE" id="PS51160">
    <property type="entry name" value="ACYLPHOSPHATASE_3"/>
    <property type="match status" value="1"/>
</dbReference>
<dbReference type="HOGENOM" id="CLU_169875_0_0_1"/>
<organism evidence="3 4">
    <name type="scientific">Drosophila ananassae</name>
    <name type="common">Fruit fly</name>
    <dbReference type="NCBI Taxonomy" id="7217"/>
    <lineage>
        <taxon>Eukaryota</taxon>
        <taxon>Metazoa</taxon>
        <taxon>Ecdysozoa</taxon>
        <taxon>Arthropoda</taxon>
        <taxon>Hexapoda</taxon>
        <taxon>Insecta</taxon>
        <taxon>Pterygota</taxon>
        <taxon>Neoptera</taxon>
        <taxon>Endopterygota</taxon>
        <taxon>Diptera</taxon>
        <taxon>Brachycera</taxon>
        <taxon>Muscomorpha</taxon>
        <taxon>Ephydroidea</taxon>
        <taxon>Drosophilidae</taxon>
        <taxon>Drosophila</taxon>
        <taxon>Sophophora</taxon>
    </lineage>
</organism>
<dbReference type="AlphaFoldDB" id="B3MKK7"/>
<name>B3MKK7_DROAN</name>
<keyword evidence="4" id="KW-1185">Reference proteome</keyword>
<sequence>MSQELVPYPEPEKIFLIAYEMRVPEGSSAGSLLPLVTLKAEQLKVRGYITQTHCGRKVGGELEGSEVDLNQMVEWLMEKARPKVDDGSSNQKMAEVRFSPRKVQSGAKYDDFFYC</sequence>
<dbReference type="Proteomes" id="UP000007801">
    <property type="component" value="Unassembled WGS sequence"/>
</dbReference>
<dbReference type="OrthoDB" id="7825750at2759"/>
<dbReference type="eggNOG" id="ENOG502RVS9">
    <property type="taxonomic scope" value="Eukaryota"/>
</dbReference>
<proteinExistence type="predicted"/>
<dbReference type="InParanoid" id="B3MKK7"/>
<dbReference type="Gene3D" id="3.30.70.100">
    <property type="match status" value="1"/>
</dbReference>
<evidence type="ECO:0000313" key="3">
    <source>
        <dbReference type="EMBL" id="EDV31560.1"/>
    </source>
</evidence>
<dbReference type="KEGG" id="dan:6498225"/>
<dbReference type="InterPro" id="IPR001792">
    <property type="entry name" value="Acylphosphatase-like_dom"/>
</dbReference>
<evidence type="ECO:0000256" key="1">
    <source>
        <dbReference type="PROSITE-ProRule" id="PRU00520"/>
    </source>
</evidence>